<feature type="domain" description="Transglycosylase SLT" evidence="3">
    <location>
        <begin position="124"/>
        <end position="229"/>
    </location>
</feature>
<dbReference type="PANTHER" id="PTHR37423:SF2">
    <property type="entry name" value="MEMBRANE-BOUND LYTIC MUREIN TRANSGLYCOSYLASE C"/>
    <property type="match status" value="1"/>
</dbReference>
<dbReference type="SUPFAM" id="SSF53955">
    <property type="entry name" value="Lysozyme-like"/>
    <property type="match status" value="1"/>
</dbReference>
<dbReference type="GO" id="GO:0008933">
    <property type="term" value="F:peptidoglycan lytic transglycosylase activity"/>
    <property type="evidence" value="ECO:0007669"/>
    <property type="project" value="InterPro"/>
</dbReference>
<dbReference type="GO" id="GO:0000270">
    <property type="term" value="P:peptidoglycan metabolic process"/>
    <property type="evidence" value="ECO:0007669"/>
    <property type="project" value="InterPro"/>
</dbReference>
<evidence type="ECO:0000256" key="2">
    <source>
        <dbReference type="SAM" id="MobiDB-lite"/>
    </source>
</evidence>
<dbReference type="GO" id="GO:0016020">
    <property type="term" value="C:membrane"/>
    <property type="evidence" value="ECO:0007669"/>
    <property type="project" value="InterPro"/>
</dbReference>
<dbReference type="InterPro" id="IPR008258">
    <property type="entry name" value="Transglycosylase_SLT_dom_1"/>
</dbReference>
<dbReference type="PROSITE" id="PS00922">
    <property type="entry name" value="TRANSGLYCOSYLASE"/>
    <property type="match status" value="1"/>
</dbReference>
<proteinExistence type="inferred from homology"/>
<dbReference type="AlphaFoldDB" id="A0A6B3SFR8"/>
<evidence type="ECO:0000313" key="4">
    <source>
        <dbReference type="EMBL" id="NEX59498.1"/>
    </source>
</evidence>
<dbReference type="EMBL" id="JAAIVB010000003">
    <property type="protein sequence ID" value="NEX59498.1"/>
    <property type="molecule type" value="Genomic_DNA"/>
</dbReference>
<feature type="compositionally biased region" description="Low complexity" evidence="2">
    <location>
        <begin position="40"/>
        <end position="52"/>
    </location>
</feature>
<feature type="region of interest" description="Disordered" evidence="2">
    <location>
        <begin position="40"/>
        <end position="90"/>
    </location>
</feature>
<sequence length="245" mass="26251">MVGISAGWQRSALGRQVAGGVSVAVMALLLNACGALPGAQPGQAPDAANGAQTADKRGRSVERPGASWPGVKGERFTARPRKGVRPSPLDDLLDEPDYALSVRQIMANAACRGCDELPYHEMVVNASNRHGVPTSLIHAVIQKESAYNPAATSGRRARGLMQVTPEAARSVGFGNARQLYDPQTNIYAGTAYLKYLLGSHATVDEALAAYNSGPGNVRKYRGVPPFKETRRYVRDVKRAYFDTAR</sequence>
<organism evidence="4 5">
    <name type="scientific">Noviherbaspirillum galbum</name>
    <dbReference type="NCBI Taxonomy" id="2709383"/>
    <lineage>
        <taxon>Bacteria</taxon>
        <taxon>Pseudomonadati</taxon>
        <taxon>Pseudomonadota</taxon>
        <taxon>Betaproteobacteria</taxon>
        <taxon>Burkholderiales</taxon>
        <taxon>Oxalobacteraceae</taxon>
        <taxon>Noviherbaspirillum</taxon>
    </lineage>
</organism>
<dbReference type="Gene3D" id="1.10.530.10">
    <property type="match status" value="1"/>
</dbReference>
<name>A0A6B3SFR8_9BURK</name>
<gene>
    <name evidence="4" type="ORF">G3574_00260</name>
</gene>
<evidence type="ECO:0000256" key="1">
    <source>
        <dbReference type="ARBA" id="ARBA00007734"/>
    </source>
</evidence>
<keyword evidence="5" id="KW-1185">Reference proteome</keyword>
<dbReference type="InterPro" id="IPR000189">
    <property type="entry name" value="Transglyc_AS"/>
</dbReference>
<comment type="similarity">
    <text evidence="1">Belongs to the transglycosylase Slt family.</text>
</comment>
<comment type="caution">
    <text evidence="4">The sequence shown here is derived from an EMBL/GenBank/DDBJ whole genome shotgun (WGS) entry which is preliminary data.</text>
</comment>
<accession>A0A6B3SFR8</accession>
<dbReference type="CDD" id="cd00254">
    <property type="entry name" value="LT-like"/>
    <property type="match status" value="1"/>
</dbReference>
<dbReference type="PANTHER" id="PTHR37423">
    <property type="entry name" value="SOLUBLE LYTIC MUREIN TRANSGLYCOSYLASE-RELATED"/>
    <property type="match status" value="1"/>
</dbReference>
<dbReference type="Pfam" id="PF01464">
    <property type="entry name" value="SLT"/>
    <property type="match status" value="1"/>
</dbReference>
<protein>
    <submittedName>
        <fullName evidence="4">Lytic transglycosylase domain-containing protein</fullName>
    </submittedName>
</protein>
<dbReference type="InterPro" id="IPR023346">
    <property type="entry name" value="Lysozyme-like_dom_sf"/>
</dbReference>
<reference evidence="4 5" key="1">
    <citation type="submission" date="2020-02" db="EMBL/GenBank/DDBJ databases">
        <authorList>
            <person name="Kim M.K."/>
        </authorList>
    </citation>
    <scope>NUCLEOTIDE SEQUENCE [LARGE SCALE GENOMIC DNA]</scope>
    <source>
        <strain evidence="4 5">17J57-3</strain>
    </source>
</reference>
<dbReference type="RefSeq" id="WP_163959708.1">
    <property type="nucleotide sequence ID" value="NZ_JAAIVB010000003.1"/>
</dbReference>
<evidence type="ECO:0000259" key="3">
    <source>
        <dbReference type="Pfam" id="PF01464"/>
    </source>
</evidence>
<evidence type="ECO:0000313" key="5">
    <source>
        <dbReference type="Proteomes" id="UP000482155"/>
    </source>
</evidence>
<dbReference type="Proteomes" id="UP000482155">
    <property type="component" value="Unassembled WGS sequence"/>
</dbReference>